<organism evidence="3 4">
    <name type="scientific">Lysinibacillus composti</name>
    <dbReference type="NCBI Taxonomy" id="720633"/>
    <lineage>
        <taxon>Bacteria</taxon>
        <taxon>Bacillati</taxon>
        <taxon>Bacillota</taxon>
        <taxon>Bacilli</taxon>
        <taxon>Bacillales</taxon>
        <taxon>Bacillaceae</taxon>
        <taxon>Lysinibacillus</taxon>
    </lineage>
</organism>
<feature type="signal peptide" evidence="2">
    <location>
        <begin position="1"/>
        <end position="20"/>
    </location>
</feature>
<protein>
    <submittedName>
        <fullName evidence="3">TRAP transporter substrate-binding protein</fullName>
    </submittedName>
</protein>
<evidence type="ECO:0000313" key="4">
    <source>
        <dbReference type="Proteomes" id="UP000274033"/>
    </source>
</evidence>
<dbReference type="NCBIfam" id="TIGR00787">
    <property type="entry name" value="dctP"/>
    <property type="match status" value="1"/>
</dbReference>
<sequence length="357" mass="39468">MLKKGIYLLLLVLTALTLVACSGNKNSTSSTNADASKDSGSSKDKITIMAAHVVSTETTQHKAFLEFKRLVEERSDGKIEVDIYPDGQLGGEREMIESTQAGNIQMASPSVGVLANFSSALQVFDFPFIFKDAETAHQVVDGEFGQELLKGLEEAGLVGLNYGELGYRHLSNNKGEIVTPADIKGLKLRTMEVPMHIAFWKEVGANPTPLAFTEVFTGLSSGVVDGVENVLGLIHSGKFHEVSKYITTTGHIYDPEIYIMNKDFFNSLSKEDQEIIQSSINDSVKYLRELNSDLDAELRTKLEEEGAIFRDLSEEEYNAWIEAAVPFYEKHADEVDKEKLIQLLEATGNDKFLEAIK</sequence>
<dbReference type="PIRSF" id="PIRSF006470">
    <property type="entry name" value="DctB"/>
    <property type="match status" value="1"/>
</dbReference>
<name>A0A3N9UEU2_9BACI</name>
<dbReference type="InterPro" id="IPR018389">
    <property type="entry name" value="DctP_fam"/>
</dbReference>
<dbReference type="GO" id="GO:0030288">
    <property type="term" value="C:outer membrane-bounded periplasmic space"/>
    <property type="evidence" value="ECO:0007669"/>
    <property type="project" value="InterPro"/>
</dbReference>
<evidence type="ECO:0000256" key="2">
    <source>
        <dbReference type="SAM" id="SignalP"/>
    </source>
</evidence>
<proteinExistence type="predicted"/>
<evidence type="ECO:0000313" key="3">
    <source>
        <dbReference type="EMBL" id="RQW74708.1"/>
    </source>
</evidence>
<dbReference type="CDD" id="cd13603">
    <property type="entry name" value="PBP2_TRAP_Siap_TeaA_like"/>
    <property type="match status" value="1"/>
</dbReference>
<feature type="chain" id="PRO_5038765084" evidence="2">
    <location>
        <begin position="21"/>
        <end position="357"/>
    </location>
</feature>
<dbReference type="EMBL" id="RRCT01000008">
    <property type="protein sequence ID" value="RQW74708.1"/>
    <property type="molecule type" value="Genomic_DNA"/>
</dbReference>
<dbReference type="InterPro" id="IPR004682">
    <property type="entry name" value="TRAP_DctP"/>
</dbReference>
<comment type="caution">
    <text evidence="3">The sequence shown here is derived from an EMBL/GenBank/DDBJ whole genome shotgun (WGS) entry which is preliminary data.</text>
</comment>
<dbReference type="PANTHER" id="PTHR33376">
    <property type="match status" value="1"/>
</dbReference>
<dbReference type="GO" id="GO:0030246">
    <property type="term" value="F:carbohydrate binding"/>
    <property type="evidence" value="ECO:0007669"/>
    <property type="project" value="TreeGrafter"/>
</dbReference>
<evidence type="ECO:0000256" key="1">
    <source>
        <dbReference type="ARBA" id="ARBA00022729"/>
    </source>
</evidence>
<dbReference type="Pfam" id="PF03480">
    <property type="entry name" value="DctP"/>
    <property type="match status" value="1"/>
</dbReference>
<dbReference type="PROSITE" id="PS51257">
    <property type="entry name" value="PROKAR_LIPOPROTEIN"/>
    <property type="match status" value="1"/>
</dbReference>
<dbReference type="InterPro" id="IPR038404">
    <property type="entry name" value="TRAP_DctP_sf"/>
</dbReference>
<dbReference type="PANTHER" id="PTHR33376:SF2">
    <property type="entry name" value="DICARBOXYLATE-BINDING PERIPLASMIC PROTEIN"/>
    <property type="match status" value="1"/>
</dbReference>
<accession>A0A3N9UEU2</accession>
<dbReference type="Proteomes" id="UP000274033">
    <property type="component" value="Unassembled WGS sequence"/>
</dbReference>
<gene>
    <name evidence="3" type="ORF">EBB45_10805</name>
</gene>
<dbReference type="OrthoDB" id="9776801at2"/>
<reference evidence="3 4" key="1">
    <citation type="journal article" date="2013" name="J. Microbiol.">
        <title>Lysinibacillus chungkukjangi sp. nov., isolated from Chungkukjang, Korean fermented soybean food.</title>
        <authorList>
            <person name="Kim S.J."/>
            <person name="Jang Y.H."/>
            <person name="Hamada M."/>
            <person name="Ahn J.H."/>
            <person name="Weon H.Y."/>
            <person name="Suzuki K."/>
            <person name="Whang K.S."/>
            <person name="Kwon S.W."/>
        </authorList>
    </citation>
    <scope>NUCLEOTIDE SEQUENCE [LARGE SCALE GENOMIC DNA]</scope>
    <source>
        <strain evidence="3 4">MCCC 1A12701</strain>
    </source>
</reference>
<dbReference type="AlphaFoldDB" id="A0A3N9UEU2"/>
<dbReference type="GO" id="GO:0055085">
    <property type="term" value="P:transmembrane transport"/>
    <property type="evidence" value="ECO:0007669"/>
    <property type="project" value="InterPro"/>
</dbReference>
<dbReference type="Gene3D" id="3.40.190.170">
    <property type="entry name" value="Bacterial extracellular solute-binding protein, family 7"/>
    <property type="match status" value="1"/>
</dbReference>
<dbReference type="NCBIfam" id="NF037995">
    <property type="entry name" value="TRAP_S1"/>
    <property type="match status" value="1"/>
</dbReference>
<keyword evidence="1 2" id="KW-0732">Signal</keyword>
<keyword evidence="4" id="KW-1185">Reference proteome</keyword>
<dbReference type="RefSeq" id="WP_124764569.1">
    <property type="nucleotide sequence ID" value="NZ_JAFBDY010000007.1"/>
</dbReference>